<dbReference type="PANTHER" id="PTHR42923:SF46">
    <property type="entry name" value="AMINE OXIDASE"/>
    <property type="match status" value="1"/>
</dbReference>
<dbReference type="GO" id="GO:0016491">
    <property type="term" value="F:oxidoreductase activity"/>
    <property type="evidence" value="ECO:0007669"/>
    <property type="project" value="InterPro"/>
</dbReference>
<dbReference type="Gene3D" id="3.50.50.60">
    <property type="entry name" value="FAD/NAD(P)-binding domain"/>
    <property type="match status" value="1"/>
</dbReference>
<dbReference type="Proteomes" id="UP000177082">
    <property type="component" value="Unassembled WGS sequence"/>
</dbReference>
<dbReference type="SUPFAM" id="SSF51905">
    <property type="entry name" value="FAD/NAD(P)-binding domain"/>
    <property type="match status" value="1"/>
</dbReference>
<evidence type="ECO:0000259" key="1">
    <source>
        <dbReference type="Pfam" id="PF01593"/>
    </source>
</evidence>
<dbReference type="STRING" id="1802519.A2961_01080"/>
<proteinExistence type="predicted"/>
<gene>
    <name evidence="2" type="ORF">A2961_01080</name>
</gene>
<feature type="domain" description="Amine oxidase" evidence="1">
    <location>
        <begin position="14"/>
        <end position="399"/>
    </location>
</feature>
<dbReference type="EMBL" id="MGHF01000014">
    <property type="protein sequence ID" value="OGM63542.1"/>
    <property type="molecule type" value="Genomic_DNA"/>
</dbReference>
<dbReference type="InterPro" id="IPR036188">
    <property type="entry name" value="FAD/NAD-bd_sf"/>
</dbReference>
<dbReference type="InterPro" id="IPR002937">
    <property type="entry name" value="Amino_oxidase"/>
</dbReference>
<accession>A0A1F8BHN4</accession>
<protein>
    <recommendedName>
        <fullName evidence="1">Amine oxidase domain-containing protein</fullName>
    </recommendedName>
</protein>
<organism evidence="2 3">
    <name type="scientific">Candidatus Woesebacteria bacterium RIFCSPLOWO2_01_FULL_39_21</name>
    <dbReference type="NCBI Taxonomy" id="1802519"/>
    <lineage>
        <taxon>Bacteria</taxon>
        <taxon>Candidatus Woeseibacteriota</taxon>
    </lineage>
</organism>
<evidence type="ECO:0000313" key="2">
    <source>
        <dbReference type="EMBL" id="OGM63542.1"/>
    </source>
</evidence>
<name>A0A1F8BHN4_9BACT</name>
<dbReference type="PANTHER" id="PTHR42923">
    <property type="entry name" value="PROTOPORPHYRINOGEN OXIDASE"/>
    <property type="match status" value="1"/>
</dbReference>
<sequence length="427" mass="49288">MGIKVGIIGAGFVGLCAALNLAEKGYEVILLEKESSPGGLAGGFKRENWRWTLEQHYHHWFTNDTHVINLAKKLNHRVITKRPKTSTFFDRVIYQTDSPVSLLKFRPLSFLGRIRTGVGIALLRFNPFWKLFEKTTASNFIKKVMGNASWKVLWEPLFKGKFGKYSELICASWFWSRISKRTSSLVYPVGGFLNFAQKIESKSKTFGARFYYNTDVKSLRKINGKIVVVMDVAKKYYFDKVICTLPTSTFIKMTYGIPESYRNKYSGLPGLGAVNLILSLKKKFFKDNTYWLNINDRSYPFLALVEHTNYMDSEFYNGEHLLYIGNYLSHDHDYFLKNGEELLKIFIPYLKRINKKFERSIINKYWVFKTAFAQPVITTNYSLKIPPMTTPVKGVFLANIQQVYPHDRGTNYAVELGEKVAELVNNS</sequence>
<dbReference type="AlphaFoldDB" id="A0A1F8BHN4"/>
<dbReference type="InterPro" id="IPR050464">
    <property type="entry name" value="Zeta_carotene_desat/Oxidored"/>
</dbReference>
<reference evidence="2 3" key="1">
    <citation type="journal article" date="2016" name="Nat. Commun.">
        <title>Thousands of microbial genomes shed light on interconnected biogeochemical processes in an aquifer system.</title>
        <authorList>
            <person name="Anantharaman K."/>
            <person name="Brown C.T."/>
            <person name="Hug L.A."/>
            <person name="Sharon I."/>
            <person name="Castelle C.J."/>
            <person name="Probst A.J."/>
            <person name="Thomas B.C."/>
            <person name="Singh A."/>
            <person name="Wilkins M.J."/>
            <person name="Karaoz U."/>
            <person name="Brodie E.L."/>
            <person name="Williams K.H."/>
            <person name="Hubbard S.S."/>
            <person name="Banfield J.F."/>
        </authorList>
    </citation>
    <scope>NUCLEOTIDE SEQUENCE [LARGE SCALE GENOMIC DNA]</scope>
</reference>
<evidence type="ECO:0000313" key="3">
    <source>
        <dbReference type="Proteomes" id="UP000177082"/>
    </source>
</evidence>
<comment type="caution">
    <text evidence="2">The sequence shown here is derived from an EMBL/GenBank/DDBJ whole genome shotgun (WGS) entry which is preliminary data.</text>
</comment>
<dbReference type="Pfam" id="PF01593">
    <property type="entry name" value="Amino_oxidase"/>
    <property type="match status" value="1"/>
</dbReference>
<dbReference type="NCBIfam" id="NF005560">
    <property type="entry name" value="PRK07233.1"/>
    <property type="match status" value="1"/>
</dbReference>